<proteinExistence type="predicted"/>
<dbReference type="EMBL" id="JABTTQ020001270">
    <property type="protein sequence ID" value="KAK6132293.1"/>
    <property type="molecule type" value="Genomic_DNA"/>
</dbReference>
<gene>
    <name evidence="2" type="ORF">DH2020_033993</name>
</gene>
<evidence type="ECO:0000259" key="1">
    <source>
        <dbReference type="Pfam" id="PF07727"/>
    </source>
</evidence>
<dbReference type="InterPro" id="IPR013103">
    <property type="entry name" value="RVT_2"/>
</dbReference>
<dbReference type="Proteomes" id="UP001318860">
    <property type="component" value="Unassembled WGS sequence"/>
</dbReference>
<organism evidence="2 3">
    <name type="scientific">Rehmannia glutinosa</name>
    <name type="common">Chinese foxglove</name>
    <dbReference type="NCBI Taxonomy" id="99300"/>
    <lineage>
        <taxon>Eukaryota</taxon>
        <taxon>Viridiplantae</taxon>
        <taxon>Streptophyta</taxon>
        <taxon>Embryophyta</taxon>
        <taxon>Tracheophyta</taxon>
        <taxon>Spermatophyta</taxon>
        <taxon>Magnoliopsida</taxon>
        <taxon>eudicotyledons</taxon>
        <taxon>Gunneridae</taxon>
        <taxon>Pentapetalae</taxon>
        <taxon>asterids</taxon>
        <taxon>lamiids</taxon>
        <taxon>Lamiales</taxon>
        <taxon>Orobanchaceae</taxon>
        <taxon>Rehmannieae</taxon>
        <taxon>Rehmannia</taxon>
    </lineage>
</organism>
<name>A0ABR0VAR9_REHGL</name>
<feature type="domain" description="Reverse transcriptase Ty1/copia-type" evidence="1">
    <location>
        <begin position="17"/>
        <end position="84"/>
    </location>
</feature>
<accession>A0ABR0VAR9</accession>
<sequence length="184" mass="20756">MQPSPGVAHQPGEVCKLHQKSTTNSRILLALYVDDMIILGDDIDGIETLKSALARSFAMKYLCPHLRYFLGIEVASSPGLSFVSIKVYSIYLSVHDIDSKIVDTPLETNARYSPFDGSPLLDPVYIACCWRFGLSHDYSPDILHIFVHVVSQFVLLPSTVHHMLFCVFLGRVRNKMWFLDLPRS</sequence>
<comment type="caution">
    <text evidence="2">The sequence shown here is derived from an EMBL/GenBank/DDBJ whole genome shotgun (WGS) entry which is preliminary data.</text>
</comment>
<dbReference type="Pfam" id="PF07727">
    <property type="entry name" value="RVT_2"/>
    <property type="match status" value="1"/>
</dbReference>
<keyword evidence="3" id="KW-1185">Reference proteome</keyword>
<evidence type="ECO:0000313" key="3">
    <source>
        <dbReference type="Proteomes" id="UP001318860"/>
    </source>
</evidence>
<evidence type="ECO:0000313" key="2">
    <source>
        <dbReference type="EMBL" id="KAK6132293.1"/>
    </source>
</evidence>
<protein>
    <recommendedName>
        <fullName evidence="1">Reverse transcriptase Ty1/copia-type domain-containing protein</fullName>
    </recommendedName>
</protein>
<reference evidence="2 3" key="1">
    <citation type="journal article" date="2021" name="Comput. Struct. Biotechnol. J.">
        <title>De novo genome assembly of the potent medicinal plant Rehmannia glutinosa using nanopore technology.</title>
        <authorList>
            <person name="Ma L."/>
            <person name="Dong C."/>
            <person name="Song C."/>
            <person name="Wang X."/>
            <person name="Zheng X."/>
            <person name="Niu Y."/>
            <person name="Chen S."/>
            <person name="Feng W."/>
        </authorList>
    </citation>
    <scope>NUCLEOTIDE SEQUENCE [LARGE SCALE GENOMIC DNA]</scope>
    <source>
        <strain evidence="2">DH-2019</strain>
    </source>
</reference>